<dbReference type="GO" id="GO:0005886">
    <property type="term" value="C:plasma membrane"/>
    <property type="evidence" value="ECO:0007669"/>
    <property type="project" value="UniProtKB-SubCell"/>
</dbReference>
<evidence type="ECO:0000313" key="8">
    <source>
        <dbReference type="Proteomes" id="UP000442469"/>
    </source>
</evidence>
<name>A0A6N8EU71_PAEMA</name>
<dbReference type="InterPro" id="IPR000802">
    <property type="entry name" value="Arsenical_pump_ArsB"/>
</dbReference>
<evidence type="ECO:0000256" key="3">
    <source>
        <dbReference type="ARBA" id="ARBA00022692"/>
    </source>
</evidence>
<sequence>MGYFYHDVDFVIWQPKGLNIGRSAYSGAVLALLTGVVVFGDVWEVVQITWKAILTFNAMIIIST</sequence>
<dbReference type="AlphaFoldDB" id="A0A6N8EU71"/>
<protein>
    <submittedName>
        <fullName evidence="7">Uncharacterized protein</fullName>
    </submittedName>
</protein>
<keyword evidence="4 6" id="KW-1133">Transmembrane helix</keyword>
<evidence type="ECO:0000256" key="1">
    <source>
        <dbReference type="ARBA" id="ARBA00004651"/>
    </source>
</evidence>
<reference evidence="7 8" key="1">
    <citation type="submission" date="2019-11" db="EMBL/GenBank/DDBJ databases">
        <title>Draft genome sequences of five Paenibacillus species of dairy origin.</title>
        <authorList>
            <person name="Olajide A.M."/>
            <person name="Chen S."/>
            <person name="Lapointe G."/>
        </authorList>
    </citation>
    <scope>NUCLEOTIDE SEQUENCE [LARGE SCALE GENOMIC DNA]</scope>
    <source>
        <strain evidence="7 8">3CT49</strain>
    </source>
</reference>
<organism evidence="7 8">
    <name type="scientific">Paenibacillus macerans</name>
    <name type="common">Bacillus macerans</name>
    <dbReference type="NCBI Taxonomy" id="44252"/>
    <lineage>
        <taxon>Bacteria</taxon>
        <taxon>Bacillati</taxon>
        <taxon>Bacillota</taxon>
        <taxon>Bacilli</taxon>
        <taxon>Bacillales</taxon>
        <taxon>Paenibacillaceae</taxon>
        <taxon>Paenibacillus</taxon>
    </lineage>
</organism>
<keyword evidence="5 6" id="KW-0472">Membrane</keyword>
<evidence type="ECO:0000256" key="6">
    <source>
        <dbReference type="SAM" id="Phobius"/>
    </source>
</evidence>
<dbReference type="Pfam" id="PF02040">
    <property type="entry name" value="ArsB"/>
    <property type="match status" value="1"/>
</dbReference>
<dbReference type="EMBL" id="WNZZ01000004">
    <property type="protein sequence ID" value="MUG22333.1"/>
    <property type="molecule type" value="Genomic_DNA"/>
</dbReference>
<evidence type="ECO:0000313" key="7">
    <source>
        <dbReference type="EMBL" id="MUG22333.1"/>
    </source>
</evidence>
<dbReference type="GO" id="GO:0015105">
    <property type="term" value="F:arsenite transmembrane transporter activity"/>
    <property type="evidence" value="ECO:0007669"/>
    <property type="project" value="InterPro"/>
</dbReference>
<evidence type="ECO:0000256" key="5">
    <source>
        <dbReference type="ARBA" id="ARBA00023136"/>
    </source>
</evidence>
<proteinExistence type="predicted"/>
<keyword evidence="3 6" id="KW-0812">Transmembrane</keyword>
<dbReference type="Proteomes" id="UP000442469">
    <property type="component" value="Unassembled WGS sequence"/>
</dbReference>
<evidence type="ECO:0000256" key="4">
    <source>
        <dbReference type="ARBA" id="ARBA00022989"/>
    </source>
</evidence>
<evidence type="ECO:0000256" key="2">
    <source>
        <dbReference type="ARBA" id="ARBA00022475"/>
    </source>
</evidence>
<comment type="subcellular location">
    <subcellularLocation>
        <location evidence="1">Cell membrane</location>
        <topology evidence="1">Multi-pass membrane protein</topology>
    </subcellularLocation>
</comment>
<feature type="transmembrane region" description="Helical" evidence="6">
    <location>
        <begin position="24"/>
        <end position="43"/>
    </location>
</feature>
<comment type="caution">
    <text evidence="7">The sequence shown here is derived from an EMBL/GenBank/DDBJ whole genome shotgun (WGS) entry which is preliminary data.</text>
</comment>
<gene>
    <name evidence="7" type="ORF">GNQ08_07885</name>
</gene>
<accession>A0A6N8EU71</accession>
<keyword evidence="2" id="KW-1003">Cell membrane</keyword>